<feature type="domain" description="SAM" evidence="13">
    <location>
        <begin position="440"/>
        <end position="504"/>
    </location>
</feature>
<dbReference type="PROSITE" id="PS50011">
    <property type="entry name" value="PROTEIN_KINASE_DOM"/>
    <property type="match status" value="1"/>
</dbReference>
<dbReference type="PROSITE" id="PS50003">
    <property type="entry name" value="PH_DOMAIN"/>
    <property type="match status" value="1"/>
</dbReference>
<dbReference type="Pfam" id="PF00018">
    <property type="entry name" value="SH3_1"/>
    <property type="match status" value="1"/>
</dbReference>
<dbReference type="FunFam" id="1.10.510.10:FF:000026">
    <property type="entry name" value="Calcium/calmodulin-dependent protein kinase type 1"/>
    <property type="match status" value="1"/>
</dbReference>
<dbReference type="CDD" id="cd05117">
    <property type="entry name" value="STKc_CAMK"/>
    <property type="match status" value="1"/>
</dbReference>
<keyword evidence="3" id="KW-0808">Transferase</keyword>
<feature type="compositionally biased region" description="Low complexity" evidence="9">
    <location>
        <begin position="862"/>
        <end position="879"/>
    </location>
</feature>
<dbReference type="Pfam" id="PF00069">
    <property type="entry name" value="Pkinase"/>
    <property type="match status" value="1"/>
</dbReference>
<dbReference type="SUPFAM" id="SSF47769">
    <property type="entry name" value="SAM/Pointed domain"/>
    <property type="match status" value="1"/>
</dbReference>
<evidence type="ECO:0000256" key="9">
    <source>
        <dbReference type="SAM" id="MobiDB-lite"/>
    </source>
</evidence>
<evidence type="ECO:0000256" key="5">
    <source>
        <dbReference type="ARBA" id="ARBA00022777"/>
    </source>
</evidence>
<evidence type="ECO:0000256" key="1">
    <source>
        <dbReference type="ARBA" id="ARBA00022443"/>
    </source>
</evidence>
<dbReference type="Gene3D" id="1.10.418.10">
    <property type="entry name" value="Calponin-like domain"/>
    <property type="match status" value="1"/>
</dbReference>
<keyword evidence="15" id="KW-1185">Reference proteome</keyword>
<dbReference type="SUPFAM" id="SSF50729">
    <property type="entry name" value="PH domain-like"/>
    <property type="match status" value="1"/>
</dbReference>
<dbReference type="InterPro" id="IPR001452">
    <property type="entry name" value="SH3_domain"/>
</dbReference>
<proteinExistence type="predicted"/>
<dbReference type="SMART" id="SM00233">
    <property type="entry name" value="PH"/>
    <property type="match status" value="1"/>
</dbReference>
<dbReference type="InterPro" id="IPR011009">
    <property type="entry name" value="Kinase-like_dom_sf"/>
</dbReference>
<organism evidence="14 15">
    <name type="scientific">Rhizopus oryzae</name>
    <name type="common">Mucormycosis agent</name>
    <name type="synonym">Rhizopus arrhizus var. delemar</name>
    <dbReference type="NCBI Taxonomy" id="64495"/>
    <lineage>
        <taxon>Eukaryota</taxon>
        <taxon>Fungi</taxon>
        <taxon>Fungi incertae sedis</taxon>
        <taxon>Mucoromycota</taxon>
        <taxon>Mucoromycotina</taxon>
        <taxon>Mucoromycetes</taxon>
        <taxon>Mucorales</taxon>
        <taxon>Mucorineae</taxon>
        <taxon>Rhizopodaceae</taxon>
        <taxon>Rhizopus</taxon>
    </lineage>
</organism>
<evidence type="ECO:0000256" key="2">
    <source>
        <dbReference type="ARBA" id="ARBA00022527"/>
    </source>
</evidence>
<feature type="domain" description="Protein kinase" evidence="12">
    <location>
        <begin position="35"/>
        <end position="292"/>
    </location>
</feature>
<dbReference type="InterPro" id="IPR001660">
    <property type="entry name" value="SAM"/>
</dbReference>
<feature type="domain" description="PH" evidence="11">
    <location>
        <begin position="642"/>
        <end position="738"/>
    </location>
</feature>
<evidence type="ECO:0000256" key="4">
    <source>
        <dbReference type="ARBA" id="ARBA00022741"/>
    </source>
</evidence>
<keyword evidence="2" id="KW-0723">Serine/threonine-protein kinase</keyword>
<dbReference type="Proteomes" id="UP000716291">
    <property type="component" value="Unassembled WGS sequence"/>
</dbReference>
<dbReference type="PROSITE" id="PS00108">
    <property type="entry name" value="PROTEIN_KINASE_ST"/>
    <property type="match status" value="1"/>
</dbReference>
<dbReference type="CDD" id="cd09535">
    <property type="entry name" value="SAM_BOI-like_fungal"/>
    <property type="match status" value="1"/>
</dbReference>
<dbReference type="Gene3D" id="1.10.150.50">
    <property type="entry name" value="Transcription Factor, Ets-1"/>
    <property type="match status" value="1"/>
</dbReference>
<dbReference type="Pfam" id="PF00169">
    <property type="entry name" value="PH"/>
    <property type="match status" value="1"/>
</dbReference>
<dbReference type="InterPro" id="IPR017441">
    <property type="entry name" value="Protein_kinase_ATP_BS"/>
</dbReference>
<keyword evidence="5" id="KW-0418">Kinase</keyword>
<reference evidence="14" key="1">
    <citation type="journal article" date="2020" name="Microb. Genom.">
        <title>Genetic diversity of clinical and environmental Mucorales isolates obtained from an investigation of mucormycosis cases among solid organ transplant recipients.</title>
        <authorList>
            <person name="Nguyen M.H."/>
            <person name="Kaul D."/>
            <person name="Muto C."/>
            <person name="Cheng S.J."/>
            <person name="Richter R.A."/>
            <person name="Bruno V.M."/>
            <person name="Liu G."/>
            <person name="Beyhan S."/>
            <person name="Sundermann A.J."/>
            <person name="Mounaud S."/>
            <person name="Pasculle A.W."/>
            <person name="Nierman W.C."/>
            <person name="Driscoll E."/>
            <person name="Cumbie R."/>
            <person name="Clancy C.J."/>
            <person name="Dupont C.L."/>
        </authorList>
    </citation>
    <scope>NUCLEOTIDE SEQUENCE</scope>
    <source>
        <strain evidence="14">GL11</strain>
    </source>
</reference>
<protein>
    <recommendedName>
        <fullName evidence="16">Non-specific serine/threonine protein kinase</fullName>
    </recommendedName>
</protein>
<evidence type="ECO:0000259" key="13">
    <source>
        <dbReference type="PROSITE" id="PS50105"/>
    </source>
</evidence>
<feature type="compositionally biased region" description="Basic and acidic residues" evidence="9">
    <location>
        <begin position="923"/>
        <end position="938"/>
    </location>
</feature>
<dbReference type="Pfam" id="PF07647">
    <property type="entry name" value="SAM_2"/>
    <property type="match status" value="1"/>
</dbReference>
<dbReference type="AlphaFoldDB" id="A0A9P6X717"/>
<dbReference type="SMART" id="SM00220">
    <property type="entry name" value="S_TKc"/>
    <property type="match status" value="1"/>
</dbReference>
<dbReference type="PROSITE" id="PS50105">
    <property type="entry name" value="SAM_DOMAIN"/>
    <property type="match status" value="1"/>
</dbReference>
<dbReference type="PROSITE" id="PS00107">
    <property type="entry name" value="PROTEIN_KINASE_ATP"/>
    <property type="match status" value="1"/>
</dbReference>
<evidence type="ECO:0000259" key="10">
    <source>
        <dbReference type="PROSITE" id="PS50002"/>
    </source>
</evidence>
<comment type="caution">
    <text evidence="14">The sequence shown here is derived from an EMBL/GenBank/DDBJ whole genome shotgun (WGS) entry which is preliminary data.</text>
</comment>
<dbReference type="Gene3D" id="1.10.510.10">
    <property type="entry name" value="Transferase(Phosphotransferase) domain 1"/>
    <property type="match status" value="1"/>
</dbReference>
<evidence type="ECO:0008006" key="16">
    <source>
        <dbReference type="Google" id="ProtNLM"/>
    </source>
</evidence>
<feature type="region of interest" description="Disordered" evidence="9">
    <location>
        <begin position="911"/>
        <end position="938"/>
    </location>
</feature>
<dbReference type="SUPFAM" id="SSF50044">
    <property type="entry name" value="SH3-domain"/>
    <property type="match status" value="1"/>
</dbReference>
<dbReference type="Gene3D" id="2.30.29.30">
    <property type="entry name" value="Pleckstrin-homology domain (PH domain)/Phosphotyrosine-binding domain (PTB)"/>
    <property type="match status" value="1"/>
</dbReference>
<dbReference type="SMART" id="SM00326">
    <property type="entry name" value="SH3"/>
    <property type="match status" value="1"/>
</dbReference>
<dbReference type="InterPro" id="IPR008271">
    <property type="entry name" value="Ser/Thr_kinase_AS"/>
</dbReference>
<feature type="compositionally biased region" description="Basic and acidic residues" evidence="9">
    <location>
        <begin position="833"/>
        <end position="850"/>
    </location>
</feature>
<dbReference type="InterPro" id="IPR001849">
    <property type="entry name" value="PH_domain"/>
</dbReference>
<dbReference type="SUPFAM" id="SSF56112">
    <property type="entry name" value="Protein kinase-like (PK-like)"/>
    <property type="match status" value="1"/>
</dbReference>
<feature type="domain" description="SH3" evidence="10">
    <location>
        <begin position="322"/>
        <end position="388"/>
    </location>
</feature>
<dbReference type="CDD" id="cd00174">
    <property type="entry name" value="SH3"/>
    <property type="match status" value="1"/>
</dbReference>
<dbReference type="Gene3D" id="3.30.200.20">
    <property type="entry name" value="Phosphorylase Kinase, domain 1"/>
    <property type="match status" value="1"/>
</dbReference>
<evidence type="ECO:0000259" key="12">
    <source>
        <dbReference type="PROSITE" id="PS50011"/>
    </source>
</evidence>
<evidence type="ECO:0000259" key="11">
    <source>
        <dbReference type="PROSITE" id="PS50003"/>
    </source>
</evidence>
<keyword evidence="6 8" id="KW-0067">ATP-binding</keyword>
<evidence type="ECO:0000256" key="3">
    <source>
        <dbReference type="ARBA" id="ARBA00022679"/>
    </source>
</evidence>
<dbReference type="InterPro" id="IPR000719">
    <property type="entry name" value="Prot_kinase_dom"/>
</dbReference>
<dbReference type="InterPro" id="IPR036028">
    <property type="entry name" value="SH3-like_dom_sf"/>
</dbReference>
<dbReference type="FunFam" id="2.30.29.30:FF:000286">
    <property type="entry name" value="PH-protein kinase domain containing protein"/>
    <property type="match status" value="1"/>
</dbReference>
<dbReference type="SMART" id="SM00454">
    <property type="entry name" value="SAM"/>
    <property type="match status" value="1"/>
</dbReference>
<feature type="compositionally biased region" description="Polar residues" evidence="9">
    <location>
        <begin position="810"/>
        <end position="832"/>
    </location>
</feature>
<dbReference type="EMBL" id="JAANQT010001062">
    <property type="protein sequence ID" value="KAG1306803.1"/>
    <property type="molecule type" value="Genomic_DNA"/>
</dbReference>
<keyword evidence="1 7" id="KW-0728">SH3 domain</keyword>
<dbReference type="InterPro" id="IPR036872">
    <property type="entry name" value="CH_dom_sf"/>
</dbReference>
<sequence length="1054" mass="120678">MAKSTIMKRIVALFKKTHEKKQDPAYPTVLENTYKVTKKILGVGSFAVVKECIYKSTQQPYALKIILKKAIAGKEHMLSSELDILKQVRHPHIVSMHNLYESKEAVYIVTDLASGGELFQQLLKKGSYTEKDASNLTRQMLEGLHYLHERDIVHRDMKPENLLFQTTKENANLMITDFGLSKILKAQDDILTTACGTPGYVAPEVLLQTGHNKPVDLWGVGVILYTLLSGYTPFWGEDQSSLFESIMSGKYEYDEDYWSHISESAKDLIDRLLTLDPNKRITAEEALMHPWITGSKGAGPRTSTNLAPAIRRGYTERGSLSPLLSRYKAVNDRSTGVSENVDEISFNVGEKIMILEKDEGYNDGWWKGRNEKGEIGLFPISYTVSTPPLEHDSRKMRLSSTATVDNSNKHMSLSSKNITSLVKQSLSNNPILKSKPIEEWNSKQVAVWLTSIGFDQAVADDFQDQEITGDILLELTLDSLKELQIDTFGKRFKIHSAINVLKNESKEKHEAQLNRKQSMTYYNTFHDDDDSSSTYTKASFINEQRISMNSTIPQQQQQRMPIVRKTSQMSTNSTFRWHQEKTTNNERRHTLNTNHLQQENHSKYNFMRSSLFPANNKLQSILPSSNMTRRSEDVPLTQASMIPDMEGWLYKQGDRYKNWNKRWFVLKGINLFYFKSPKAVQMKGIINLRGYRVEPDSSIQTGKYCFKLQHEKERTFYFYTDQEKYMKDWVKAIMKSTIERDYGTPVMSSSTIPTISLDAARRIQPRPPSTLFDEQRRQRNRSSSISGSYRSHDGNFGLAPMEEHPEEHVFQQSLSSPITGSSRAPSIMSQRTRTMDPDYAFDSRRMRLKDSGFNSGSIGHPSRSLTQSSGSSSATTNTSLKTNYMIRSPAAAPTYYPDEEDEDLIDPENISVIESKRPSPSRRPSEIDSESVHDSPSREFVAKRKTYLDWLNLHIQYKVQNLSELSTGEVLLELLENLSHKEIRRYPINHSQSVYSQMMDRMITAFEHMHQESVPLAGGYTFRDILNGHEAKIMALLDDIRSWYGQSRQEQTEI</sequence>
<dbReference type="GO" id="GO:0004674">
    <property type="term" value="F:protein serine/threonine kinase activity"/>
    <property type="evidence" value="ECO:0007669"/>
    <property type="project" value="UniProtKB-KW"/>
</dbReference>
<dbReference type="InterPro" id="IPR011993">
    <property type="entry name" value="PH-like_dom_sf"/>
</dbReference>
<dbReference type="GO" id="GO:0005524">
    <property type="term" value="F:ATP binding"/>
    <property type="evidence" value="ECO:0007669"/>
    <property type="project" value="UniProtKB-UniRule"/>
</dbReference>
<dbReference type="SUPFAM" id="SSF47576">
    <property type="entry name" value="Calponin-homology domain, CH-domain"/>
    <property type="match status" value="1"/>
</dbReference>
<gene>
    <name evidence="14" type="ORF">G6F64_007310</name>
</gene>
<evidence type="ECO:0000256" key="8">
    <source>
        <dbReference type="PROSITE-ProRule" id="PRU10141"/>
    </source>
</evidence>
<evidence type="ECO:0000313" key="14">
    <source>
        <dbReference type="EMBL" id="KAG1306803.1"/>
    </source>
</evidence>
<dbReference type="Gene3D" id="2.30.30.40">
    <property type="entry name" value="SH3 Domains"/>
    <property type="match status" value="1"/>
</dbReference>
<keyword evidence="4 8" id="KW-0547">Nucleotide-binding</keyword>
<evidence type="ECO:0000256" key="7">
    <source>
        <dbReference type="PROSITE-ProRule" id="PRU00192"/>
    </source>
</evidence>
<name>A0A9P6X717_RHIOR</name>
<dbReference type="PANTHER" id="PTHR24347">
    <property type="entry name" value="SERINE/THREONINE-PROTEIN KINASE"/>
    <property type="match status" value="1"/>
</dbReference>
<feature type="binding site" evidence="8">
    <location>
        <position position="74"/>
    </location>
    <ligand>
        <name>ATP</name>
        <dbReference type="ChEBI" id="CHEBI:30616"/>
    </ligand>
</feature>
<accession>A0A9P6X717</accession>
<evidence type="ECO:0000256" key="6">
    <source>
        <dbReference type="ARBA" id="ARBA00022840"/>
    </source>
</evidence>
<dbReference type="InterPro" id="IPR013761">
    <property type="entry name" value="SAM/pointed_sf"/>
</dbReference>
<dbReference type="PROSITE" id="PS50002">
    <property type="entry name" value="SH3"/>
    <property type="match status" value="1"/>
</dbReference>
<evidence type="ECO:0000313" key="15">
    <source>
        <dbReference type="Proteomes" id="UP000716291"/>
    </source>
</evidence>
<feature type="region of interest" description="Disordered" evidence="9">
    <location>
        <begin position="757"/>
        <end position="885"/>
    </location>
</feature>